<protein>
    <recommendedName>
        <fullName evidence="1">DUF7344 domain-containing protein</fullName>
    </recommendedName>
</protein>
<keyword evidence="3" id="KW-1185">Reference proteome</keyword>
<sequence length="123" mass="14037">MSDRDAEDDVEPVPIDPSFDALNDPYRRSICRYAMRTTADTATHEELVDYVVDRAPETAAADPDRREIATELRHVHLPKLDEAGLIEHDRQRGVVHVDRATTATYLERVRETVADLQETPIDR</sequence>
<dbReference type="RefSeq" id="WP_090618468.1">
    <property type="nucleotide sequence ID" value="NZ_FOFD01000004.1"/>
</dbReference>
<dbReference type="AlphaFoldDB" id="A0A1H9LCJ6"/>
<organism evidence="2 3">
    <name type="scientific">Natrinema salaciae</name>
    <dbReference type="NCBI Taxonomy" id="1186196"/>
    <lineage>
        <taxon>Archaea</taxon>
        <taxon>Methanobacteriati</taxon>
        <taxon>Methanobacteriota</taxon>
        <taxon>Stenosarchaea group</taxon>
        <taxon>Halobacteria</taxon>
        <taxon>Halobacteriales</taxon>
        <taxon>Natrialbaceae</taxon>
        <taxon>Natrinema</taxon>
    </lineage>
</organism>
<dbReference type="InterPro" id="IPR055768">
    <property type="entry name" value="DUF7344"/>
</dbReference>
<dbReference type="EMBL" id="FOFD01000004">
    <property type="protein sequence ID" value="SER08875.1"/>
    <property type="molecule type" value="Genomic_DNA"/>
</dbReference>
<gene>
    <name evidence="2" type="ORF">SAMN04489841_2915</name>
</gene>
<accession>A0A1H9LCJ6</accession>
<evidence type="ECO:0000313" key="3">
    <source>
        <dbReference type="Proteomes" id="UP000199114"/>
    </source>
</evidence>
<proteinExistence type="predicted"/>
<evidence type="ECO:0000313" key="2">
    <source>
        <dbReference type="EMBL" id="SER08875.1"/>
    </source>
</evidence>
<name>A0A1H9LCJ6_9EURY</name>
<reference evidence="3" key="1">
    <citation type="submission" date="2016-10" db="EMBL/GenBank/DDBJ databases">
        <authorList>
            <person name="Varghese N."/>
            <person name="Submissions S."/>
        </authorList>
    </citation>
    <scope>NUCLEOTIDE SEQUENCE [LARGE SCALE GENOMIC DNA]</scope>
    <source>
        <strain evidence="3">DSM 25055</strain>
    </source>
</reference>
<evidence type="ECO:0000259" key="1">
    <source>
        <dbReference type="Pfam" id="PF24035"/>
    </source>
</evidence>
<dbReference type="OrthoDB" id="241828at2157"/>
<dbReference type="Proteomes" id="UP000199114">
    <property type="component" value="Unassembled WGS sequence"/>
</dbReference>
<dbReference type="InterPro" id="IPR036388">
    <property type="entry name" value="WH-like_DNA-bd_sf"/>
</dbReference>
<dbReference type="Gene3D" id="1.10.10.10">
    <property type="entry name" value="Winged helix-like DNA-binding domain superfamily/Winged helix DNA-binding domain"/>
    <property type="match status" value="1"/>
</dbReference>
<dbReference type="Pfam" id="PF24035">
    <property type="entry name" value="DUF7344"/>
    <property type="match status" value="1"/>
</dbReference>
<feature type="domain" description="DUF7344" evidence="1">
    <location>
        <begin position="19"/>
        <end position="95"/>
    </location>
</feature>